<reference evidence="1 2" key="1">
    <citation type="journal article" date="2023" name="IMA Fungus">
        <title>Comparative genomic study of the Penicillium genus elucidates a diverse pangenome and 15 lateral gene transfer events.</title>
        <authorList>
            <person name="Petersen C."/>
            <person name="Sorensen T."/>
            <person name="Nielsen M.R."/>
            <person name="Sondergaard T.E."/>
            <person name="Sorensen J.L."/>
            <person name="Fitzpatrick D.A."/>
            <person name="Frisvad J.C."/>
            <person name="Nielsen K.L."/>
        </authorList>
    </citation>
    <scope>NUCLEOTIDE SEQUENCE [LARGE SCALE GENOMIC DNA]</scope>
    <source>
        <strain evidence="1 2">IBT 3361</strain>
    </source>
</reference>
<proteinExistence type="predicted"/>
<accession>A0ABQ8W274</accession>
<dbReference type="Proteomes" id="UP001220256">
    <property type="component" value="Unassembled WGS sequence"/>
</dbReference>
<dbReference type="EMBL" id="JAPVEB010000010">
    <property type="protein sequence ID" value="KAJ5254789.1"/>
    <property type="molecule type" value="Genomic_DNA"/>
</dbReference>
<comment type="caution">
    <text evidence="1">The sequence shown here is derived from an EMBL/GenBank/DDBJ whole genome shotgun (WGS) entry which is preliminary data.</text>
</comment>
<organism evidence="1 2">
    <name type="scientific">Penicillium chrysogenum</name>
    <name type="common">Penicillium notatum</name>
    <dbReference type="NCBI Taxonomy" id="5076"/>
    <lineage>
        <taxon>Eukaryota</taxon>
        <taxon>Fungi</taxon>
        <taxon>Dikarya</taxon>
        <taxon>Ascomycota</taxon>
        <taxon>Pezizomycotina</taxon>
        <taxon>Eurotiomycetes</taxon>
        <taxon>Eurotiomycetidae</taxon>
        <taxon>Eurotiales</taxon>
        <taxon>Aspergillaceae</taxon>
        <taxon>Penicillium</taxon>
        <taxon>Penicillium chrysogenum species complex</taxon>
    </lineage>
</organism>
<protein>
    <submittedName>
        <fullName evidence="1">Uncharacterized protein</fullName>
    </submittedName>
</protein>
<keyword evidence="2" id="KW-1185">Reference proteome</keyword>
<sequence>MDLSKTYTCRCCSEIYVRPRTLRARIVHYTYPPTDVVGAMKLTPATPAKIASGELTGLAV</sequence>
<name>A0ABQ8W274_PENCH</name>
<evidence type="ECO:0000313" key="2">
    <source>
        <dbReference type="Proteomes" id="UP001220256"/>
    </source>
</evidence>
<gene>
    <name evidence="1" type="ORF">N7505_009940</name>
</gene>
<evidence type="ECO:0000313" key="1">
    <source>
        <dbReference type="EMBL" id="KAJ5254789.1"/>
    </source>
</evidence>